<dbReference type="NCBIfam" id="TIGR00531">
    <property type="entry name" value="BCCP"/>
    <property type="match status" value="1"/>
</dbReference>
<evidence type="ECO:0000256" key="1">
    <source>
        <dbReference type="ARBA" id="ARBA00005194"/>
    </source>
</evidence>
<dbReference type="STRING" id="1140003.OMY_01227"/>
<proteinExistence type="predicted"/>
<keyword evidence="6 8" id="KW-0275">Fatty acid biosynthesis</keyword>
<dbReference type="CDD" id="cd06850">
    <property type="entry name" value="biotinyl_domain"/>
    <property type="match status" value="1"/>
</dbReference>
<dbReference type="RefSeq" id="WP_016185679.1">
    <property type="nucleotide sequence ID" value="NZ_ASWO01000005.1"/>
</dbReference>
<dbReference type="PROSITE" id="PS50968">
    <property type="entry name" value="BIOTINYL_LIPOYL"/>
    <property type="match status" value="1"/>
</dbReference>
<evidence type="ECO:0000256" key="6">
    <source>
        <dbReference type="ARBA" id="ARBA00023160"/>
    </source>
</evidence>
<dbReference type="GO" id="GO:0006633">
    <property type="term" value="P:fatty acid biosynthetic process"/>
    <property type="evidence" value="ECO:0007669"/>
    <property type="project" value="UniProtKB-UniPathway"/>
</dbReference>
<accession>S0P4I2</accession>
<dbReference type="PANTHER" id="PTHR45266:SF3">
    <property type="entry name" value="OXALOACETATE DECARBOXYLASE ALPHA CHAIN"/>
    <property type="match status" value="1"/>
</dbReference>
<evidence type="ECO:0000313" key="10">
    <source>
        <dbReference type="EMBL" id="EOT83728.1"/>
    </source>
</evidence>
<dbReference type="InterPro" id="IPR050709">
    <property type="entry name" value="Biotin_Carboxyl_Carrier/Decarb"/>
</dbReference>
<name>S0P4I2_9ENTE</name>
<protein>
    <recommendedName>
        <fullName evidence="2 8">Biotin carboxyl carrier protein of acetyl-CoA carboxylase</fullName>
    </recommendedName>
</protein>
<dbReference type="Gene3D" id="2.40.50.100">
    <property type="match status" value="1"/>
</dbReference>
<keyword evidence="3 8" id="KW-0444">Lipid biosynthesis</keyword>
<dbReference type="PATRIC" id="fig|1140003.3.peg.1184"/>
<keyword evidence="4 8" id="KW-0276">Fatty acid metabolism</keyword>
<dbReference type="Proteomes" id="UP000015961">
    <property type="component" value="Unassembled WGS sequence"/>
</dbReference>
<keyword evidence="11" id="KW-1185">Reference proteome</keyword>
<keyword evidence="5 8" id="KW-0443">Lipid metabolism</keyword>
<dbReference type="OrthoDB" id="9811735at2"/>
<dbReference type="PROSITE" id="PS00188">
    <property type="entry name" value="BIOTIN"/>
    <property type="match status" value="1"/>
</dbReference>
<dbReference type="eggNOG" id="COG0511">
    <property type="taxonomic scope" value="Bacteria"/>
</dbReference>
<comment type="caution">
    <text evidence="10">The sequence shown here is derived from an EMBL/GenBank/DDBJ whole genome shotgun (WGS) entry which is preliminary data.</text>
</comment>
<dbReference type="AlphaFoldDB" id="S0P4I2"/>
<dbReference type="InterPro" id="IPR011053">
    <property type="entry name" value="Single_hybrid_motif"/>
</dbReference>
<evidence type="ECO:0000259" key="9">
    <source>
        <dbReference type="PROSITE" id="PS50968"/>
    </source>
</evidence>
<dbReference type="PRINTS" id="PR01071">
    <property type="entry name" value="ACOABIOTINCC"/>
</dbReference>
<dbReference type="Pfam" id="PF00364">
    <property type="entry name" value="Biotin_lipoyl"/>
    <property type="match status" value="1"/>
</dbReference>
<dbReference type="EMBL" id="ASWO01000005">
    <property type="protein sequence ID" value="EOT83728.1"/>
    <property type="molecule type" value="Genomic_DNA"/>
</dbReference>
<organism evidence="10 11">
    <name type="scientific">Enterococcus sulfureus ATCC 49903</name>
    <dbReference type="NCBI Taxonomy" id="1140003"/>
    <lineage>
        <taxon>Bacteria</taxon>
        <taxon>Bacillati</taxon>
        <taxon>Bacillota</taxon>
        <taxon>Bacilli</taxon>
        <taxon>Lactobacillales</taxon>
        <taxon>Enterococcaceae</taxon>
        <taxon>Enterococcus</taxon>
    </lineage>
</organism>
<dbReference type="PANTHER" id="PTHR45266">
    <property type="entry name" value="OXALOACETATE DECARBOXYLASE ALPHA CHAIN"/>
    <property type="match status" value="1"/>
</dbReference>
<comment type="pathway">
    <text evidence="1 8">Lipid metabolism; fatty acid biosynthesis.</text>
</comment>
<dbReference type="InterPro" id="IPR001249">
    <property type="entry name" value="AcCoA_biotinCC"/>
</dbReference>
<keyword evidence="7 8" id="KW-0092">Biotin</keyword>
<dbReference type="GO" id="GO:0009317">
    <property type="term" value="C:acetyl-CoA carboxylase complex"/>
    <property type="evidence" value="ECO:0007669"/>
    <property type="project" value="InterPro"/>
</dbReference>
<evidence type="ECO:0000256" key="8">
    <source>
        <dbReference type="RuleBase" id="RU364072"/>
    </source>
</evidence>
<evidence type="ECO:0000256" key="7">
    <source>
        <dbReference type="ARBA" id="ARBA00023267"/>
    </source>
</evidence>
<dbReference type="GO" id="GO:0003989">
    <property type="term" value="F:acetyl-CoA carboxylase activity"/>
    <property type="evidence" value="ECO:0007669"/>
    <property type="project" value="InterPro"/>
</dbReference>
<reference evidence="10 11" key="1">
    <citation type="submission" date="2013-03" db="EMBL/GenBank/DDBJ databases">
        <title>The Genome Sequence of Enterococcus sulfureus ATCC_49903 (PacBio/Illumina hybrid assembly).</title>
        <authorList>
            <consortium name="The Broad Institute Genomics Platform"/>
            <consortium name="The Broad Institute Genome Sequencing Center for Infectious Disease"/>
            <person name="Earl A."/>
            <person name="Russ C."/>
            <person name="Gilmore M."/>
            <person name="Surin D."/>
            <person name="Walker B."/>
            <person name="Young S."/>
            <person name="Zeng Q."/>
            <person name="Gargeya S."/>
            <person name="Fitzgerald M."/>
            <person name="Haas B."/>
            <person name="Abouelleil A."/>
            <person name="Allen A.W."/>
            <person name="Alvarado L."/>
            <person name="Arachchi H.M."/>
            <person name="Berlin A.M."/>
            <person name="Chapman S.B."/>
            <person name="Gainer-Dewar J."/>
            <person name="Goldberg J."/>
            <person name="Griggs A."/>
            <person name="Gujja S."/>
            <person name="Hansen M."/>
            <person name="Howarth C."/>
            <person name="Imamovic A."/>
            <person name="Ireland A."/>
            <person name="Larimer J."/>
            <person name="McCowan C."/>
            <person name="Murphy C."/>
            <person name="Pearson M."/>
            <person name="Poon T.W."/>
            <person name="Priest M."/>
            <person name="Roberts A."/>
            <person name="Saif S."/>
            <person name="Shea T."/>
            <person name="Sisk P."/>
            <person name="Sykes S."/>
            <person name="Wortman J."/>
            <person name="Nusbaum C."/>
            <person name="Birren B."/>
        </authorList>
    </citation>
    <scope>NUCLEOTIDE SEQUENCE [LARGE SCALE GENOMIC DNA]</scope>
    <source>
        <strain evidence="10 11">ATCC 49903</strain>
    </source>
</reference>
<sequence length="163" mass="17365">MNFSEIKEIVALINQSNLTEFHVKDQQFELYLNKNAQAQKTMEQAAPAPQVAPAPQAAPVAVAPAPIVETPVVDTPVVPAADVTGKEITSPLVGVAYLKPSPDKANFKQVGDTVKKGDVLCILEAMKVMNEIVSDVDGTIAAVLIENEAVVEYGQPLFVVKEG</sequence>
<comment type="function">
    <text evidence="8">This protein is a component of the acetyl coenzyme A carboxylase complex; first, biotin carboxylase catalyzes the carboxylation of the carrier protein and then the transcarboxylase transfers the carboxyl group to form malonyl-CoA.</text>
</comment>
<dbReference type="InterPro" id="IPR000089">
    <property type="entry name" value="Biotin_lipoyl"/>
</dbReference>
<gene>
    <name evidence="10" type="ORF">I573_01453</name>
</gene>
<dbReference type="SUPFAM" id="SSF51230">
    <property type="entry name" value="Single hybrid motif"/>
    <property type="match status" value="1"/>
</dbReference>
<feature type="domain" description="Lipoyl-binding" evidence="9">
    <location>
        <begin position="85"/>
        <end position="161"/>
    </location>
</feature>
<evidence type="ECO:0000256" key="5">
    <source>
        <dbReference type="ARBA" id="ARBA00023098"/>
    </source>
</evidence>
<evidence type="ECO:0000256" key="2">
    <source>
        <dbReference type="ARBA" id="ARBA00017562"/>
    </source>
</evidence>
<evidence type="ECO:0000313" key="11">
    <source>
        <dbReference type="Proteomes" id="UP000015961"/>
    </source>
</evidence>
<evidence type="ECO:0000256" key="3">
    <source>
        <dbReference type="ARBA" id="ARBA00022516"/>
    </source>
</evidence>
<dbReference type="UniPathway" id="UPA00094"/>
<evidence type="ECO:0000256" key="4">
    <source>
        <dbReference type="ARBA" id="ARBA00022832"/>
    </source>
</evidence>
<dbReference type="InterPro" id="IPR001882">
    <property type="entry name" value="Biotin_BS"/>
</dbReference>